<evidence type="ECO:0000313" key="5">
    <source>
        <dbReference type="Proteomes" id="UP000722989"/>
    </source>
</evidence>
<dbReference type="Gene3D" id="2.60.120.260">
    <property type="entry name" value="Galactose-binding domain-like"/>
    <property type="match status" value="1"/>
</dbReference>
<accession>A0ABX0XZU0</accession>
<dbReference type="CDD" id="cd04081">
    <property type="entry name" value="CBM35_galactosidase-like"/>
    <property type="match status" value="1"/>
</dbReference>
<dbReference type="EMBL" id="JAATVY010000008">
    <property type="protein sequence ID" value="NJC70752.1"/>
    <property type="molecule type" value="Genomic_DNA"/>
</dbReference>
<gene>
    <name evidence="4" type="ORF">HC031_13655</name>
</gene>
<evidence type="ECO:0000256" key="2">
    <source>
        <dbReference type="SAM" id="Phobius"/>
    </source>
</evidence>
<feature type="region of interest" description="Disordered" evidence="1">
    <location>
        <begin position="82"/>
        <end position="160"/>
    </location>
</feature>
<evidence type="ECO:0000256" key="1">
    <source>
        <dbReference type="SAM" id="MobiDB-lite"/>
    </source>
</evidence>
<keyword evidence="2" id="KW-0812">Transmembrane</keyword>
<sequence length="268" mass="26953">MTTEPTTGPSDDAVARHRRGVSLRERMRSRRLGIGVATVLAVAAGATGLVALVIPTAIGGRGPVPRPGVSVSDVAAPWLLPPTDAFGASPPPGASRPASPPASATAAPSSAAATPSAAPSTTGPRATPTPTPTRTPTPGPVAGAFPASYEAEGPGGVRSAGTRLRRVRGASGGYVVGDLGRGETVTFTVTAPTGGRRLLTIYYISADRRTLTGRVNGGRAISGPVPTTPDWYTVGSVTIPVDLAAGRNTIELGGSRGYAPDIDRIVVR</sequence>
<feature type="compositionally biased region" description="Pro residues" evidence="1">
    <location>
        <begin position="127"/>
        <end position="139"/>
    </location>
</feature>
<keyword evidence="2" id="KW-0472">Membrane</keyword>
<protein>
    <recommendedName>
        <fullName evidence="3">CBM6 domain-containing protein</fullName>
    </recommendedName>
</protein>
<keyword evidence="5" id="KW-1185">Reference proteome</keyword>
<dbReference type="SUPFAM" id="SSF49785">
    <property type="entry name" value="Galactose-binding domain-like"/>
    <property type="match status" value="1"/>
</dbReference>
<dbReference type="PROSITE" id="PS51175">
    <property type="entry name" value="CBM6"/>
    <property type="match status" value="1"/>
</dbReference>
<dbReference type="Proteomes" id="UP000722989">
    <property type="component" value="Unassembled WGS sequence"/>
</dbReference>
<evidence type="ECO:0000259" key="3">
    <source>
        <dbReference type="PROSITE" id="PS51175"/>
    </source>
</evidence>
<dbReference type="InterPro" id="IPR005084">
    <property type="entry name" value="CBM6"/>
</dbReference>
<feature type="compositionally biased region" description="Pro residues" evidence="1">
    <location>
        <begin position="89"/>
        <end position="100"/>
    </location>
</feature>
<organism evidence="4 5">
    <name type="scientific">Planosporangium thailandense</name>
    <dbReference type="NCBI Taxonomy" id="765197"/>
    <lineage>
        <taxon>Bacteria</taxon>
        <taxon>Bacillati</taxon>
        <taxon>Actinomycetota</taxon>
        <taxon>Actinomycetes</taxon>
        <taxon>Micromonosporales</taxon>
        <taxon>Micromonosporaceae</taxon>
        <taxon>Planosporangium</taxon>
    </lineage>
</organism>
<dbReference type="RefSeq" id="WP_167925665.1">
    <property type="nucleotide sequence ID" value="NZ_JAATVY010000008.1"/>
</dbReference>
<name>A0ABX0XZU0_9ACTN</name>
<proteinExistence type="predicted"/>
<evidence type="ECO:0000313" key="4">
    <source>
        <dbReference type="EMBL" id="NJC70752.1"/>
    </source>
</evidence>
<keyword evidence="2" id="KW-1133">Transmembrane helix</keyword>
<feature type="domain" description="CBM6" evidence="3">
    <location>
        <begin position="147"/>
        <end position="268"/>
    </location>
</feature>
<feature type="compositionally biased region" description="Low complexity" evidence="1">
    <location>
        <begin position="101"/>
        <end position="126"/>
    </location>
</feature>
<comment type="caution">
    <text evidence="4">The sequence shown here is derived from an EMBL/GenBank/DDBJ whole genome shotgun (WGS) entry which is preliminary data.</text>
</comment>
<reference evidence="4 5" key="1">
    <citation type="submission" date="2020-03" db="EMBL/GenBank/DDBJ databases">
        <title>WGS of the type strain of Planosporangium spp.</title>
        <authorList>
            <person name="Thawai C."/>
        </authorList>
    </citation>
    <scope>NUCLEOTIDE SEQUENCE [LARGE SCALE GENOMIC DNA]</scope>
    <source>
        <strain evidence="4 5">TBRC 5610</strain>
    </source>
</reference>
<feature type="transmembrane region" description="Helical" evidence="2">
    <location>
        <begin position="32"/>
        <end position="54"/>
    </location>
</feature>
<dbReference type="InterPro" id="IPR008979">
    <property type="entry name" value="Galactose-bd-like_sf"/>
</dbReference>